<keyword evidence="8" id="KW-1185">Reference proteome</keyword>
<dbReference type="InterPro" id="IPR050226">
    <property type="entry name" value="NagZ_Beta-hexosaminidase"/>
</dbReference>
<evidence type="ECO:0000256" key="1">
    <source>
        <dbReference type="ARBA" id="ARBA00001231"/>
    </source>
</evidence>
<dbReference type="AlphaFoldDB" id="A0A7S9HDA5"/>
<dbReference type="GO" id="GO:0005975">
    <property type="term" value="P:carbohydrate metabolic process"/>
    <property type="evidence" value="ECO:0007669"/>
    <property type="project" value="InterPro"/>
</dbReference>
<comment type="similarity">
    <text evidence="2">Belongs to the glycosyl hydrolase 3 family.</text>
</comment>
<dbReference type="KEGG" id="smaa:IT774_14800"/>
<gene>
    <name evidence="7" type="ORF">IT774_14800</name>
</gene>
<dbReference type="SUPFAM" id="SSF51445">
    <property type="entry name" value="(Trans)glycosidases"/>
    <property type="match status" value="1"/>
</dbReference>
<dbReference type="Gene3D" id="3.40.50.1700">
    <property type="entry name" value="Glycoside hydrolase family 3 C-terminal domain"/>
    <property type="match status" value="1"/>
</dbReference>
<dbReference type="Proteomes" id="UP000595095">
    <property type="component" value="Chromosome"/>
</dbReference>
<evidence type="ECO:0000256" key="4">
    <source>
        <dbReference type="ARBA" id="ARBA00022801"/>
    </source>
</evidence>
<organism evidence="7 8">
    <name type="scientific">Salinimonas marina</name>
    <dbReference type="NCBI Taxonomy" id="2785918"/>
    <lineage>
        <taxon>Bacteria</taxon>
        <taxon>Pseudomonadati</taxon>
        <taxon>Pseudomonadota</taxon>
        <taxon>Gammaproteobacteria</taxon>
        <taxon>Alteromonadales</taxon>
        <taxon>Alteromonadaceae</taxon>
        <taxon>Alteromonas/Salinimonas group</taxon>
        <taxon>Salinimonas</taxon>
    </lineage>
</organism>
<comment type="catalytic activity">
    <reaction evidence="1">
        <text>Hydrolysis of terminal non-reducing N-acetyl-D-hexosamine residues in N-acetyl-beta-D-hexosaminides.</text>
        <dbReference type="EC" id="3.2.1.52"/>
    </reaction>
</comment>
<dbReference type="InterPro" id="IPR019800">
    <property type="entry name" value="Glyco_hydro_3_AS"/>
</dbReference>
<proteinExistence type="inferred from homology"/>
<keyword evidence="4" id="KW-0378">Hydrolase</keyword>
<dbReference type="PROSITE" id="PS00775">
    <property type="entry name" value="GLYCOSYL_HYDROL_F3"/>
    <property type="match status" value="1"/>
</dbReference>
<sequence>MLGQKMILDLRYYCADDTPAAQCCTPVTRLTDPIKKLLVSNAIGGVILFGQNIENTRQLVTLNYELQQLMQQHDLPPLFIAIDQEGGRVARIPDHMATRFVGNMAIGATHSGYQTHFAAQVGASIAETLNLLGFNINFAPSVDVNSNPLNPVINVRSYGEAGAQVAALGDATVKALQSRQIISALKHFPGHGDTHTDSHSGLPRVNANLEQILRDDLLPFIQLIDSDAPPQMIMTAHIQYPALDDTRLATRDGGDTVVPATLSEKILTGLLRNKLNYNGLIVTDAMDMAGIAQFFSPAQALIQTYAAGADIALMPFSIRNTADTQEFERIQQQVMAALNQDVLSRSQMQASARHILQVKQQYHAQRFIARPLAQRLQAAQAQLPSAHNRQLEQQLANAALTVLQGQSLLPLANNQHISAIMPDTARCQALAGAVSRLDKGHTFACRHSLQLPAGKSSPLSAPTDILLVADISPPHTAAETGGMDSLAILRDRSSQTQRHQWLKQIMQQAQEQGITTVFAPLRAPYIASEFAPVSDIILATFGYNVDTTSHKTPHGAVFEALASGVFTDMAFSGTSPVSVRLPPAK</sequence>
<dbReference type="GO" id="GO:0009254">
    <property type="term" value="P:peptidoglycan turnover"/>
    <property type="evidence" value="ECO:0007669"/>
    <property type="project" value="TreeGrafter"/>
</dbReference>
<name>A0A7S9HDA5_9ALTE</name>
<dbReference type="Pfam" id="PF00933">
    <property type="entry name" value="Glyco_hydro_3"/>
    <property type="match status" value="1"/>
</dbReference>
<dbReference type="InterPro" id="IPR017853">
    <property type="entry name" value="GH"/>
</dbReference>
<feature type="domain" description="Glycoside hydrolase family 3 N-terminal" evidence="6">
    <location>
        <begin position="29"/>
        <end position="358"/>
    </location>
</feature>
<keyword evidence="5" id="KW-0326">Glycosidase</keyword>
<dbReference type="InterPro" id="IPR001764">
    <property type="entry name" value="Glyco_hydro_3_N"/>
</dbReference>
<dbReference type="PANTHER" id="PTHR30480:SF13">
    <property type="entry name" value="BETA-HEXOSAMINIDASE"/>
    <property type="match status" value="1"/>
</dbReference>
<evidence type="ECO:0000256" key="5">
    <source>
        <dbReference type="ARBA" id="ARBA00023295"/>
    </source>
</evidence>
<evidence type="ECO:0000256" key="3">
    <source>
        <dbReference type="ARBA" id="ARBA00012663"/>
    </source>
</evidence>
<evidence type="ECO:0000313" key="7">
    <source>
        <dbReference type="EMBL" id="QPG05356.1"/>
    </source>
</evidence>
<dbReference type="RefSeq" id="WP_195810446.1">
    <property type="nucleotide sequence ID" value="NZ_CP064795.1"/>
</dbReference>
<dbReference type="Gene3D" id="3.20.20.300">
    <property type="entry name" value="Glycoside hydrolase, family 3, N-terminal domain"/>
    <property type="match status" value="1"/>
</dbReference>
<evidence type="ECO:0000313" key="8">
    <source>
        <dbReference type="Proteomes" id="UP000595095"/>
    </source>
</evidence>
<dbReference type="InterPro" id="IPR036962">
    <property type="entry name" value="Glyco_hydro_3_N_sf"/>
</dbReference>
<evidence type="ECO:0000259" key="6">
    <source>
        <dbReference type="Pfam" id="PF00933"/>
    </source>
</evidence>
<dbReference type="GO" id="GO:0004563">
    <property type="term" value="F:beta-N-acetylhexosaminidase activity"/>
    <property type="evidence" value="ECO:0007669"/>
    <property type="project" value="UniProtKB-EC"/>
</dbReference>
<reference evidence="7 8" key="1">
    <citation type="submission" date="2020-11" db="EMBL/GenBank/DDBJ databases">
        <title>Complete genome sequence for Salinimonas sp. strain G2-b.</title>
        <authorList>
            <person name="Park S.-J."/>
        </authorList>
    </citation>
    <scope>NUCLEOTIDE SEQUENCE [LARGE SCALE GENOMIC DNA]</scope>
    <source>
        <strain evidence="7 8">G2-b</strain>
    </source>
</reference>
<protein>
    <recommendedName>
        <fullName evidence="3">beta-N-acetylhexosaminidase</fullName>
        <ecNumber evidence="3">3.2.1.52</ecNumber>
    </recommendedName>
</protein>
<dbReference type="InterPro" id="IPR036881">
    <property type="entry name" value="Glyco_hydro_3_C_sf"/>
</dbReference>
<dbReference type="EC" id="3.2.1.52" evidence="3"/>
<accession>A0A7S9HDA5</accession>
<dbReference type="PANTHER" id="PTHR30480">
    <property type="entry name" value="BETA-HEXOSAMINIDASE-RELATED"/>
    <property type="match status" value="1"/>
</dbReference>
<dbReference type="EMBL" id="CP064795">
    <property type="protein sequence ID" value="QPG05356.1"/>
    <property type="molecule type" value="Genomic_DNA"/>
</dbReference>
<evidence type="ECO:0000256" key="2">
    <source>
        <dbReference type="ARBA" id="ARBA00005336"/>
    </source>
</evidence>